<protein>
    <recommendedName>
        <fullName evidence="3">40-residue YVTN family beta-propeller repeat-containing protein</fullName>
    </recommendedName>
</protein>
<dbReference type="Proteomes" id="UP001501508">
    <property type="component" value="Unassembled WGS sequence"/>
</dbReference>
<dbReference type="EMBL" id="BAABEY010000016">
    <property type="protein sequence ID" value="GAA4436807.1"/>
    <property type="molecule type" value="Genomic_DNA"/>
</dbReference>
<evidence type="ECO:0008006" key="3">
    <source>
        <dbReference type="Google" id="ProtNLM"/>
    </source>
</evidence>
<dbReference type="InterPro" id="IPR051200">
    <property type="entry name" value="Host-pathogen_enzymatic-act"/>
</dbReference>
<sequence length="365" mass="38906">MKNHVRGMLAVASFALLTLGCKDNQPEGPSAAGEFTDGVLVINGGNFSQNNGTLSFLKRGSREVSLNIFNQANGAGALPPADGRIEGYTEVAGTGMILFDHMTVGLDKLTFVEAGTMKVKSELTAPEIENPRAVLAVSERKAYVTNWDSFNPDYTYKEGYITIVDPTTGKSTGKISVGEAPEEMVLHQNKVYIGRFAGNGLAVVDTGTDVVTKSLTFEGIPAPIGVDAAGKLWVKEGPRFHRINPGTDAVELTLKPGAELSHEIGAATLTADRKGIVFVWSYRDANYKEIGNTYTISTTATSVSLDKPIFPRVFSALNADPVSQLIYGGVAPSATQSGHVIRANQAGVLQDSVKVEISPEGFFFK</sequence>
<dbReference type="SUPFAM" id="SSF51004">
    <property type="entry name" value="C-terminal (heme d1) domain of cytochrome cd1-nitrite reductase"/>
    <property type="match status" value="1"/>
</dbReference>
<dbReference type="PANTHER" id="PTHR47197:SF3">
    <property type="entry name" value="DIHYDRO-HEME D1 DEHYDROGENASE"/>
    <property type="match status" value="1"/>
</dbReference>
<gene>
    <name evidence="1" type="ORF">GCM10023091_15170</name>
</gene>
<keyword evidence="2" id="KW-1185">Reference proteome</keyword>
<proteinExistence type="predicted"/>
<evidence type="ECO:0000313" key="2">
    <source>
        <dbReference type="Proteomes" id="UP001501508"/>
    </source>
</evidence>
<dbReference type="InterPro" id="IPR015943">
    <property type="entry name" value="WD40/YVTN_repeat-like_dom_sf"/>
</dbReference>
<reference evidence="2" key="1">
    <citation type="journal article" date="2019" name="Int. J. Syst. Evol. Microbiol.">
        <title>The Global Catalogue of Microorganisms (GCM) 10K type strain sequencing project: providing services to taxonomists for standard genome sequencing and annotation.</title>
        <authorList>
            <consortium name="The Broad Institute Genomics Platform"/>
            <consortium name="The Broad Institute Genome Sequencing Center for Infectious Disease"/>
            <person name="Wu L."/>
            <person name="Ma J."/>
        </authorList>
    </citation>
    <scope>NUCLEOTIDE SEQUENCE [LARGE SCALE GENOMIC DNA]</scope>
    <source>
        <strain evidence="2">JCM 31920</strain>
    </source>
</reference>
<organism evidence="1 2">
    <name type="scientific">Ravibacter arvi</name>
    <dbReference type="NCBI Taxonomy" id="2051041"/>
    <lineage>
        <taxon>Bacteria</taxon>
        <taxon>Pseudomonadati</taxon>
        <taxon>Bacteroidota</taxon>
        <taxon>Cytophagia</taxon>
        <taxon>Cytophagales</taxon>
        <taxon>Spirosomataceae</taxon>
        <taxon>Ravibacter</taxon>
    </lineage>
</organism>
<name>A0ABP8LU95_9BACT</name>
<accession>A0ABP8LU95</accession>
<evidence type="ECO:0000313" key="1">
    <source>
        <dbReference type="EMBL" id="GAA4436807.1"/>
    </source>
</evidence>
<dbReference type="PANTHER" id="PTHR47197">
    <property type="entry name" value="PROTEIN NIRF"/>
    <property type="match status" value="1"/>
</dbReference>
<dbReference type="InterPro" id="IPR011048">
    <property type="entry name" value="Haem_d1_sf"/>
</dbReference>
<dbReference type="RefSeq" id="WP_345027725.1">
    <property type="nucleotide sequence ID" value="NZ_BAABEY010000016.1"/>
</dbReference>
<dbReference type="PROSITE" id="PS51257">
    <property type="entry name" value="PROKAR_LIPOPROTEIN"/>
    <property type="match status" value="1"/>
</dbReference>
<dbReference type="InterPro" id="IPR031815">
    <property type="entry name" value="DUF5074"/>
</dbReference>
<dbReference type="Gene3D" id="2.130.10.10">
    <property type="entry name" value="YVTN repeat-like/Quinoprotein amine dehydrogenase"/>
    <property type="match status" value="1"/>
</dbReference>
<dbReference type="Pfam" id="PF16819">
    <property type="entry name" value="DUF5074"/>
    <property type="match status" value="1"/>
</dbReference>
<comment type="caution">
    <text evidence="1">The sequence shown here is derived from an EMBL/GenBank/DDBJ whole genome shotgun (WGS) entry which is preliminary data.</text>
</comment>